<feature type="compositionally biased region" description="Low complexity" evidence="3">
    <location>
        <begin position="509"/>
        <end position="540"/>
    </location>
</feature>
<evidence type="ECO:0000313" key="7">
    <source>
        <dbReference type="EMBL" id="CAH3173283.1"/>
    </source>
</evidence>
<feature type="compositionally biased region" description="Polar residues" evidence="3">
    <location>
        <begin position="600"/>
        <end position="613"/>
    </location>
</feature>
<feature type="region of interest" description="Disordered" evidence="3">
    <location>
        <begin position="592"/>
        <end position="613"/>
    </location>
</feature>
<protein>
    <submittedName>
        <fullName evidence="7">Uncharacterized protein</fullName>
    </submittedName>
</protein>
<sequence length="642" mass="71547">MHVLVGEKEFCGCQIEISSVSYSLGSVSHAMFENILVLLFVVGLHQASVDGSTSLQFSGSSYAEYDPWSWIPNATLQFFFQTSEQKKALLFYQDDAVKGANYYFMCLFLTSSGFAKFRARLGPRVEEREIEHNFADSQWHKVRIKIDVKKVHFSIKDQNGVVHTAETPFQISASDQTRAYNVLFIAGIPLSLSPSTDFSDTKLFGTLGLAMFKGCIGDIRVYRPSSGQLDKVKLRKSPIAQGTCLGACSKVGCYNGGRCIDRIWHSECDCSATGFEGHRCQNRSHTALLNVPQESGGYIFQTLSNDSPFMDTERNTIQFMFLTEKKNGVFFYMGSDKDHLVAELVNGSLRVAADVGGGPIVVFDESNYLSDSCWHHVEVRRRKARLTVIIDKEKSRKSSESSTSHFKLNLNNNTSNVIYYGGGPSDKLVFAKTKPLYFRGFLKQFYFEQINVIDKALIRPKNARRDFEISDWSGVGIAVMRNFLLQSAERKCIPDPTSGCSPDDDDSDPSCNPSTTTPTKDTTKSTTVSSPTPTGTTTETQYQVAGQRQNPTPRSKGVSAWVIIVIVLAAMAVVLITVFLLYRWNHRYTGSFKPSKSEEAQSQDPAADAEQQQGSWMYNQPPFFVYKPAKKTTKAQSPPVSI</sequence>
<keyword evidence="8" id="KW-1185">Reference proteome</keyword>
<dbReference type="SMART" id="SM00282">
    <property type="entry name" value="LamG"/>
    <property type="match status" value="2"/>
</dbReference>
<dbReference type="PANTHER" id="PTHR15036">
    <property type="entry name" value="PIKACHURIN-LIKE PROTEIN"/>
    <property type="match status" value="1"/>
</dbReference>
<dbReference type="Gene3D" id="2.60.120.200">
    <property type="match status" value="2"/>
</dbReference>
<dbReference type="InterPro" id="IPR001791">
    <property type="entry name" value="Laminin_G"/>
</dbReference>
<dbReference type="InterPro" id="IPR013320">
    <property type="entry name" value="ConA-like_dom_sf"/>
</dbReference>
<comment type="caution">
    <text evidence="7">The sequence shown here is derived from an EMBL/GenBank/DDBJ whole genome shotgun (WGS) entry which is preliminary data.</text>
</comment>
<feature type="domain" description="EGF-like" evidence="6">
    <location>
        <begin position="245"/>
        <end position="281"/>
    </location>
</feature>
<feature type="domain" description="Laminin G" evidence="5">
    <location>
        <begin position="52"/>
        <end position="244"/>
    </location>
</feature>
<dbReference type="Proteomes" id="UP001159405">
    <property type="component" value="Unassembled WGS sequence"/>
</dbReference>
<dbReference type="CDD" id="cd00110">
    <property type="entry name" value="LamG"/>
    <property type="match status" value="2"/>
</dbReference>
<evidence type="ECO:0000256" key="1">
    <source>
        <dbReference type="ARBA" id="ARBA00023157"/>
    </source>
</evidence>
<feature type="domain" description="Laminin G" evidence="5">
    <location>
        <begin position="287"/>
        <end position="492"/>
    </location>
</feature>
<feature type="region of interest" description="Disordered" evidence="3">
    <location>
        <begin position="495"/>
        <end position="554"/>
    </location>
</feature>
<comment type="caution">
    <text evidence="2">Lacks conserved residue(s) required for the propagation of feature annotation.</text>
</comment>
<evidence type="ECO:0000256" key="3">
    <source>
        <dbReference type="SAM" id="MobiDB-lite"/>
    </source>
</evidence>
<evidence type="ECO:0000256" key="2">
    <source>
        <dbReference type="PROSITE-ProRule" id="PRU00076"/>
    </source>
</evidence>
<dbReference type="PROSITE" id="PS50025">
    <property type="entry name" value="LAM_G_DOMAIN"/>
    <property type="match status" value="2"/>
</dbReference>
<dbReference type="CDD" id="cd00054">
    <property type="entry name" value="EGF_CA"/>
    <property type="match status" value="1"/>
</dbReference>
<evidence type="ECO:0000313" key="8">
    <source>
        <dbReference type="Proteomes" id="UP001159405"/>
    </source>
</evidence>
<dbReference type="PROSITE" id="PS50026">
    <property type="entry name" value="EGF_3"/>
    <property type="match status" value="1"/>
</dbReference>
<proteinExistence type="predicted"/>
<feature type="compositionally biased region" description="Polar residues" evidence="3">
    <location>
        <begin position="541"/>
        <end position="553"/>
    </location>
</feature>
<dbReference type="Pfam" id="PF02210">
    <property type="entry name" value="Laminin_G_2"/>
    <property type="match status" value="2"/>
</dbReference>
<name>A0ABN8R1Q8_9CNID</name>
<evidence type="ECO:0000256" key="4">
    <source>
        <dbReference type="SAM" id="Phobius"/>
    </source>
</evidence>
<organism evidence="7 8">
    <name type="scientific">Porites lobata</name>
    <dbReference type="NCBI Taxonomy" id="104759"/>
    <lineage>
        <taxon>Eukaryota</taxon>
        <taxon>Metazoa</taxon>
        <taxon>Cnidaria</taxon>
        <taxon>Anthozoa</taxon>
        <taxon>Hexacorallia</taxon>
        <taxon>Scleractinia</taxon>
        <taxon>Fungiina</taxon>
        <taxon>Poritidae</taxon>
        <taxon>Porites</taxon>
    </lineage>
</organism>
<keyword evidence="2" id="KW-0245">EGF-like domain</keyword>
<reference evidence="7 8" key="1">
    <citation type="submission" date="2022-05" db="EMBL/GenBank/DDBJ databases">
        <authorList>
            <consortium name="Genoscope - CEA"/>
            <person name="William W."/>
        </authorList>
    </citation>
    <scope>NUCLEOTIDE SEQUENCE [LARGE SCALE GENOMIC DNA]</scope>
</reference>
<feature type="transmembrane region" description="Helical" evidence="4">
    <location>
        <begin position="558"/>
        <end position="582"/>
    </location>
</feature>
<dbReference type="InterPro" id="IPR050372">
    <property type="entry name" value="Neurexin-related_CASP"/>
</dbReference>
<accession>A0ABN8R1Q8</accession>
<dbReference type="SUPFAM" id="SSF49899">
    <property type="entry name" value="Concanavalin A-like lectins/glucanases"/>
    <property type="match status" value="2"/>
</dbReference>
<keyword evidence="4" id="KW-0812">Transmembrane</keyword>
<keyword evidence="4" id="KW-1133">Transmembrane helix</keyword>
<keyword evidence="4" id="KW-0472">Membrane</keyword>
<evidence type="ECO:0000259" key="6">
    <source>
        <dbReference type="PROSITE" id="PS50026"/>
    </source>
</evidence>
<keyword evidence="1" id="KW-1015">Disulfide bond</keyword>
<gene>
    <name evidence="7" type="ORF">PLOB_00013518</name>
</gene>
<dbReference type="EMBL" id="CALNXK010000180">
    <property type="protein sequence ID" value="CAH3173283.1"/>
    <property type="molecule type" value="Genomic_DNA"/>
</dbReference>
<dbReference type="Gene3D" id="2.10.25.10">
    <property type="entry name" value="Laminin"/>
    <property type="match status" value="1"/>
</dbReference>
<dbReference type="PANTHER" id="PTHR15036:SF85">
    <property type="entry name" value="SP2353, ISOFORM A"/>
    <property type="match status" value="1"/>
</dbReference>
<evidence type="ECO:0000259" key="5">
    <source>
        <dbReference type="PROSITE" id="PS50025"/>
    </source>
</evidence>
<dbReference type="InterPro" id="IPR000742">
    <property type="entry name" value="EGF"/>
</dbReference>